<protein>
    <submittedName>
        <fullName evidence="2">Uncharacterized protein</fullName>
    </submittedName>
</protein>
<evidence type="ECO:0000313" key="2">
    <source>
        <dbReference type="EMBL" id="EON68192.1"/>
    </source>
</evidence>
<reference evidence="3" key="1">
    <citation type="submission" date="2012-06" db="EMBL/GenBank/DDBJ databases">
        <title>The genome sequence of Coniosporium apollinis CBS 100218.</title>
        <authorList>
            <consortium name="The Broad Institute Genome Sequencing Platform"/>
            <person name="Cuomo C."/>
            <person name="Gorbushina A."/>
            <person name="Noack S."/>
            <person name="Walker B."/>
            <person name="Young S.K."/>
            <person name="Zeng Q."/>
            <person name="Gargeya S."/>
            <person name="Fitzgerald M."/>
            <person name="Haas B."/>
            <person name="Abouelleil A."/>
            <person name="Alvarado L."/>
            <person name="Arachchi H.M."/>
            <person name="Berlin A.M."/>
            <person name="Chapman S.B."/>
            <person name="Goldberg J."/>
            <person name="Griggs A."/>
            <person name="Gujja S."/>
            <person name="Hansen M."/>
            <person name="Howarth C."/>
            <person name="Imamovic A."/>
            <person name="Larimer J."/>
            <person name="McCowan C."/>
            <person name="Montmayeur A."/>
            <person name="Murphy C."/>
            <person name="Neiman D."/>
            <person name="Pearson M."/>
            <person name="Priest M."/>
            <person name="Roberts A."/>
            <person name="Saif S."/>
            <person name="Shea T."/>
            <person name="Sisk P."/>
            <person name="Sykes S."/>
            <person name="Wortman J."/>
            <person name="Nusbaum C."/>
            <person name="Birren B."/>
        </authorList>
    </citation>
    <scope>NUCLEOTIDE SEQUENCE [LARGE SCALE GENOMIC DNA]</scope>
    <source>
        <strain evidence="3">CBS 100218</strain>
    </source>
</reference>
<sequence length="453" mass="50790">MTHGWVDSPDTRGTIDIVWSCLGTLFLCSWGVLCLNVPAASDGYWRILGRKLRWMCLAIYGPEFILTSAMGQWYPARASVRAFRLLGHEEWTLRHAFFADMGGVALAMPDGALAPVNAYQLLYLVKEGYTPMPQIPLQAINDKDKANGFARLIVVLQTVWFVSKCIGRAAQGLAITTFELTTLAFVFCTLATFFCWRHKPLDVDTPIVLHISTIPTEPHQRHGSPDPERSAFSFWDLPDTEHVYYITTVLQHLGFGPPTAEHTRRYPTRLPNDRLPLTFDTPTFAVLLTLVSVYAAMHLAGWNFAFPSPTERVLWRISSSTMFGAIVVFWIIDRAAMWYHNSPLSIATTRDSSRSFHRIFSSNNTQLPANARLHALPPAGAAIEADVDVGVRKVQHYFSAIDSSPWMALTLGLIGMAYSVARLYLLIECFVGLRALPASAFEEVRWAQFLPHL</sequence>
<name>R7Z211_CONA1</name>
<keyword evidence="1" id="KW-0472">Membrane</keyword>
<dbReference type="STRING" id="1168221.R7Z211"/>
<dbReference type="eggNOG" id="ENOG502SI8N">
    <property type="taxonomic scope" value="Eukaryota"/>
</dbReference>
<evidence type="ECO:0000256" key="1">
    <source>
        <dbReference type="SAM" id="Phobius"/>
    </source>
</evidence>
<proteinExistence type="predicted"/>
<feature type="transmembrane region" description="Helical" evidence="1">
    <location>
        <begin position="17"/>
        <end position="40"/>
    </location>
</feature>
<dbReference type="OrthoDB" id="9451547at2759"/>
<evidence type="ECO:0000313" key="3">
    <source>
        <dbReference type="Proteomes" id="UP000016924"/>
    </source>
</evidence>
<organism evidence="2 3">
    <name type="scientific">Coniosporium apollinis (strain CBS 100218)</name>
    <name type="common">Rock-inhabiting black yeast</name>
    <dbReference type="NCBI Taxonomy" id="1168221"/>
    <lineage>
        <taxon>Eukaryota</taxon>
        <taxon>Fungi</taxon>
        <taxon>Dikarya</taxon>
        <taxon>Ascomycota</taxon>
        <taxon>Pezizomycotina</taxon>
        <taxon>Dothideomycetes</taxon>
        <taxon>Dothideomycetes incertae sedis</taxon>
        <taxon>Coniosporium</taxon>
    </lineage>
</organism>
<keyword evidence="1" id="KW-1133">Transmembrane helix</keyword>
<feature type="transmembrane region" description="Helical" evidence="1">
    <location>
        <begin position="313"/>
        <end position="332"/>
    </location>
</feature>
<keyword evidence="1" id="KW-0812">Transmembrane</keyword>
<dbReference type="Proteomes" id="UP000016924">
    <property type="component" value="Unassembled WGS sequence"/>
</dbReference>
<dbReference type="OMA" id="KHILWLM"/>
<keyword evidence="3" id="KW-1185">Reference proteome</keyword>
<gene>
    <name evidence="2" type="ORF">W97_07341</name>
</gene>
<dbReference type="EMBL" id="JH767593">
    <property type="protein sequence ID" value="EON68192.1"/>
    <property type="molecule type" value="Genomic_DNA"/>
</dbReference>
<feature type="transmembrane region" description="Helical" evidence="1">
    <location>
        <begin position="284"/>
        <end position="306"/>
    </location>
</feature>
<dbReference type="AlphaFoldDB" id="R7Z211"/>
<dbReference type="PANTHER" id="PTHR35043">
    <property type="entry name" value="TRANSCRIPTION FACTOR DOMAIN-CONTAINING PROTEIN"/>
    <property type="match status" value="1"/>
</dbReference>
<feature type="transmembrane region" description="Helical" evidence="1">
    <location>
        <begin position="406"/>
        <end position="427"/>
    </location>
</feature>
<dbReference type="HOGENOM" id="CLU_022883_1_0_1"/>
<dbReference type="GeneID" id="19904652"/>
<dbReference type="RefSeq" id="XP_007783509.1">
    <property type="nucleotide sequence ID" value="XM_007785319.1"/>
</dbReference>
<feature type="transmembrane region" description="Helical" evidence="1">
    <location>
        <begin position="173"/>
        <end position="194"/>
    </location>
</feature>
<dbReference type="PANTHER" id="PTHR35043:SF8">
    <property type="entry name" value="DUF4220 DOMAIN-CONTAINING PROTEIN"/>
    <property type="match status" value="1"/>
</dbReference>
<accession>R7Z211</accession>